<dbReference type="AlphaFoldDB" id="A0A401UKU1"/>
<dbReference type="NCBIfam" id="TIGR03172">
    <property type="entry name" value="selenium cofactor biosynthesis protein YqeC"/>
    <property type="match status" value="1"/>
</dbReference>
<keyword evidence="2" id="KW-1185">Reference proteome</keyword>
<evidence type="ECO:0000313" key="1">
    <source>
        <dbReference type="EMBL" id="GCD10193.1"/>
    </source>
</evidence>
<dbReference type="RefSeq" id="WP_125000360.1">
    <property type="nucleotide sequence ID" value="NZ_BHYK01000008.1"/>
</dbReference>
<dbReference type="Proteomes" id="UP000287872">
    <property type="component" value="Unassembled WGS sequence"/>
</dbReference>
<name>A0A401UKU1_9CLOT</name>
<dbReference type="EMBL" id="BHYK01000008">
    <property type="protein sequence ID" value="GCD10193.1"/>
    <property type="molecule type" value="Genomic_DNA"/>
</dbReference>
<dbReference type="OrthoDB" id="368187at2"/>
<comment type="caution">
    <text evidence="1">The sequence shown here is derived from an EMBL/GenBank/DDBJ whole genome shotgun (WGS) entry which is preliminary data.</text>
</comment>
<evidence type="ECO:0000313" key="2">
    <source>
        <dbReference type="Proteomes" id="UP000287872"/>
    </source>
</evidence>
<dbReference type="InterPro" id="IPR017587">
    <property type="entry name" value="YqeC"/>
</dbReference>
<proteinExistence type="predicted"/>
<reference evidence="1 2" key="1">
    <citation type="submission" date="2018-11" db="EMBL/GenBank/DDBJ databases">
        <title>Genome sequencing and assembly of Clostridium tagluense strain A121.</title>
        <authorList>
            <person name="Murakami T."/>
            <person name="Segawa T."/>
            <person name="Shcherbakova V.A."/>
            <person name="Mori H."/>
            <person name="Yoshimura Y."/>
        </authorList>
    </citation>
    <scope>NUCLEOTIDE SEQUENCE [LARGE SCALE GENOMIC DNA]</scope>
    <source>
        <strain evidence="1 2">A121</strain>
    </source>
</reference>
<dbReference type="Pfam" id="PF19842">
    <property type="entry name" value="YqeC"/>
    <property type="match status" value="1"/>
</dbReference>
<sequence length="244" mass="27649">MMLSNYIGLVEKDILSIVGAGGKTTMMFKLAEELRGSNKVLVTTTTKVYTPALNKYDFICTDKNDFYKYCNMKENGIYILGLGINDENKILGLSYKELDELAPYFDYILIEADGAKKKRLKAWNEFEPVIYGKTTKTIGIMDIQSLGMVINEDSVHRSKIFREITGAHEGEIVKSEHLSEIIVNPRGLFKGAIGERILYINKVEDPKDLRLAELLVEEINLKNKKLLNSVFIGSLNNNVYYSKV</sequence>
<accession>A0A401UKU1</accession>
<protein>
    <submittedName>
        <fullName evidence="1">Hydroxylase accessory protein YqeC</fullName>
    </submittedName>
</protein>
<organism evidence="1 2">
    <name type="scientific">Clostridium tagluense</name>
    <dbReference type="NCBI Taxonomy" id="360422"/>
    <lineage>
        <taxon>Bacteria</taxon>
        <taxon>Bacillati</taxon>
        <taxon>Bacillota</taxon>
        <taxon>Clostridia</taxon>
        <taxon>Eubacteriales</taxon>
        <taxon>Clostridiaceae</taxon>
        <taxon>Clostridium</taxon>
    </lineage>
</organism>
<gene>
    <name evidence="1" type="ORF">Ctaglu_18160</name>
</gene>